<dbReference type="InterPro" id="IPR014756">
    <property type="entry name" value="Ig_E-set"/>
</dbReference>
<dbReference type="Proteomes" id="UP000515163">
    <property type="component" value="Unplaced"/>
</dbReference>
<dbReference type="GeneID" id="116287413"/>
<dbReference type="KEGG" id="aten:116287413"/>
<dbReference type="InterPro" id="IPR013783">
    <property type="entry name" value="Ig-like_fold"/>
</dbReference>
<evidence type="ECO:0000313" key="2">
    <source>
        <dbReference type="Proteomes" id="UP000515163"/>
    </source>
</evidence>
<sequence>METPKNILLIYKYFIRFKNCILLFFILQIALVLVFIFTCNMICNTCYLRLSTKVAFSSVVQYRDLISIKNKKNHEWCRLQKWRVNWKGMIGSCEGKMAWEKREVNSWYRTDPDKSYIKKWDLQNAGKFSKLWIQSVSKKGHIKTFGGDSWRIYVRQGPQSIAPIVIDHDNGLYEVVMLITEPGNYSANIYLDYTLCDGLREPPTGWFINGTDYGTYLDPKEGILGNIEHDHINRLLNSFNFTIHGDASSSSKKALDDQGCYTKCSLLWDGYGYWKENEWFLYESKHVASKPPSNHQAQTKRSGTLWVYGDSLGMRFIDSMKEHPLCTSIFDRCGYTYNWIYEVKDKRHPLKVRTEFNKTVVINKIRQLLENQDINQPDSIFVFSLGVHFPISLSFSSYQDLIESVILLLNEKKNGRKAFQGTAVWKSTTAIEKHKITRIPWPAKPLNYTMFRFLTTQRNQLFHTFSMSAMCKADIKVLDVYPLSTAFHQGTLDYVHYNDTVFYPAANVIKNYAIASRRRRQENTKE</sequence>
<protein>
    <submittedName>
        <fullName evidence="3">Uncharacterized protein LOC116287413</fullName>
    </submittedName>
</protein>
<keyword evidence="1" id="KW-0812">Transmembrane</keyword>
<accession>A0A6P8H0J1</accession>
<dbReference type="SUPFAM" id="SSF81296">
    <property type="entry name" value="E set domains"/>
    <property type="match status" value="1"/>
</dbReference>
<dbReference type="AlphaFoldDB" id="A0A6P8H0J1"/>
<dbReference type="Gene3D" id="2.60.40.10">
    <property type="entry name" value="Immunoglobulins"/>
    <property type="match status" value="1"/>
</dbReference>
<dbReference type="InParanoid" id="A0A6P8H0J1"/>
<evidence type="ECO:0000313" key="3">
    <source>
        <dbReference type="RefSeq" id="XP_031549949.1"/>
    </source>
</evidence>
<keyword evidence="1" id="KW-0472">Membrane</keyword>
<dbReference type="RefSeq" id="XP_031549949.1">
    <property type="nucleotide sequence ID" value="XM_031694089.1"/>
</dbReference>
<feature type="transmembrane region" description="Helical" evidence="1">
    <location>
        <begin position="20"/>
        <end position="38"/>
    </location>
</feature>
<gene>
    <name evidence="3" type="primary">LOC116287413</name>
</gene>
<dbReference type="PANTHER" id="PTHR16165:SF5">
    <property type="entry name" value="NXPE FAMILY MEMBER 3"/>
    <property type="match status" value="1"/>
</dbReference>
<name>A0A6P8H0J1_ACTTE</name>
<organism evidence="2 3">
    <name type="scientific">Actinia tenebrosa</name>
    <name type="common">Australian red waratah sea anemone</name>
    <dbReference type="NCBI Taxonomy" id="6105"/>
    <lineage>
        <taxon>Eukaryota</taxon>
        <taxon>Metazoa</taxon>
        <taxon>Cnidaria</taxon>
        <taxon>Anthozoa</taxon>
        <taxon>Hexacorallia</taxon>
        <taxon>Actiniaria</taxon>
        <taxon>Actiniidae</taxon>
        <taxon>Actinia</taxon>
    </lineage>
</organism>
<dbReference type="OrthoDB" id="5955925at2759"/>
<reference evidence="3" key="1">
    <citation type="submission" date="2025-08" db="UniProtKB">
        <authorList>
            <consortium name="RefSeq"/>
        </authorList>
    </citation>
    <scope>IDENTIFICATION</scope>
    <source>
        <tissue evidence="3">Tentacle</tissue>
    </source>
</reference>
<evidence type="ECO:0000256" key="1">
    <source>
        <dbReference type="SAM" id="Phobius"/>
    </source>
</evidence>
<proteinExistence type="predicted"/>
<dbReference type="PANTHER" id="PTHR16165">
    <property type="entry name" value="NXPE FAMILY MEMBER"/>
    <property type="match status" value="1"/>
</dbReference>
<keyword evidence="1" id="KW-1133">Transmembrane helix</keyword>
<keyword evidence="2" id="KW-1185">Reference proteome</keyword>